<dbReference type="PANTHER" id="PTHR45527">
    <property type="entry name" value="NONRIBOSOMAL PEPTIDE SYNTHETASE"/>
    <property type="match status" value="1"/>
</dbReference>
<proteinExistence type="predicted"/>
<dbReference type="Pfam" id="PF00501">
    <property type="entry name" value="AMP-binding"/>
    <property type="match status" value="1"/>
</dbReference>
<dbReference type="NCBIfam" id="TIGR01733">
    <property type="entry name" value="AA-adenyl-dom"/>
    <property type="match status" value="1"/>
</dbReference>
<dbReference type="Gene3D" id="3.30.300.30">
    <property type="match status" value="1"/>
</dbReference>
<dbReference type="PROSITE" id="PS00455">
    <property type="entry name" value="AMP_BINDING"/>
    <property type="match status" value="1"/>
</dbReference>
<dbReference type="InterPro" id="IPR010071">
    <property type="entry name" value="AA_adenyl_dom"/>
</dbReference>
<evidence type="ECO:0000259" key="1">
    <source>
        <dbReference type="Pfam" id="PF00501"/>
    </source>
</evidence>
<reference evidence="2 3" key="1">
    <citation type="journal article" date="2019" name="Environ. Microbiol.">
        <title>Species interactions and distinct microbial communities in high Arctic permafrost affected cryosols are associated with the CH4 and CO2 gas fluxes.</title>
        <authorList>
            <person name="Altshuler I."/>
            <person name="Hamel J."/>
            <person name="Turney S."/>
            <person name="Magnuson E."/>
            <person name="Levesque R."/>
            <person name="Greer C."/>
            <person name="Whyte L.G."/>
        </authorList>
    </citation>
    <scope>NUCLEOTIDE SEQUENCE [LARGE SCALE GENOMIC DNA]</scope>
    <source>
        <strain evidence="2 3">S9.3B</strain>
    </source>
</reference>
<dbReference type="RefSeq" id="WP_140883434.1">
    <property type="nucleotide sequence ID" value="NZ_RCZP01000010.1"/>
</dbReference>
<evidence type="ECO:0000313" key="2">
    <source>
        <dbReference type="EMBL" id="TPG56854.1"/>
    </source>
</evidence>
<dbReference type="EMBL" id="RCZP01000010">
    <property type="protein sequence ID" value="TPG56854.1"/>
    <property type="molecule type" value="Genomic_DNA"/>
</dbReference>
<dbReference type="InterPro" id="IPR045851">
    <property type="entry name" value="AMP-bd_C_sf"/>
</dbReference>
<dbReference type="GO" id="GO:0043041">
    <property type="term" value="P:amino acid activation for nonribosomal peptide biosynthetic process"/>
    <property type="evidence" value="ECO:0007669"/>
    <property type="project" value="TreeGrafter"/>
</dbReference>
<dbReference type="GO" id="GO:0044550">
    <property type="term" value="P:secondary metabolite biosynthetic process"/>
    <property type="evidence" value="ECO:0007669"/>
    <property type="project" value="TreeGrafter"/>
</dbReference>
<comment type="caution">
    <text evidence="2">The sequence shown here is derived from an EMBL/GenBank/DDBJ whole genome shotgun (WGS) entry which is preliminary data.</text>
</comment>
<dbReference type="InterPro" id="IPR000873">
    <property type="entry name" value="AMP-dep_synth/lig_dom"/>
</dbReference>
<name>A0A502G4X8_9PROT</name>
<keyword evidence="3" id="KW-1185">Reference proteome</keyword>
<protein>
    <submittedName>
        <fullName evidence="2">Amino acid adenylation domain-containing protein</fullName>
    </submittedName>
</protein>
<dbReference type="PANTHER" id="PTHR45527:SF1">
    <property type="entry name" value="FATTY ACID SYNTHASE"/>
    <property type="match status" value="1"/>
</dbReference>
<evidence type="ECO:0000313" key="3">
    <source>
        <dbReference type="Proteomes" id="UP000317078"/>
    </source>
</evidence>
<accession>A0A502G4X8</accession>
<dbReference type="InterPro" id="IPR042099">
    <property type="entry name" value="ANL_N_sf"/>
</dbReference>
<dbReference type="GO" id="GO:0005737">
    <property type="term" value="C:cytoplasm"/>
    <property type="evidence" value="ECO:0007669"/>
    <property type="project" value="TreeGrafter"/>
</dbReference>
<organism evidence="2 3">
    <name type="scientific">Muricoccus nepalensis</name>
    <dbReference type="NCBI Taxonomy" id="1854500"/>
    <lineage>
        <taxon>Bacteria</taxon>
        <taxon>Pseudomonadati</taxon>
        <taxon>Pseudomonadota</taxon>
        <taxon>Alphaproteobacteria</taxon>
        <taxon>Acetobacterales</taxon>
        <taxon>Roseomonadaceae</taxon>
        <taxon>Muricoccus</taxon>
    </lineage>
</organism>
<gene>
    <name evidence="2" type="ORF">EAH89_12310</name>
</gene>
<dbReference type="OrthoDB" id="9770470at2"/>
<dbReference type="AlphaFoldDB" id="A0A502G4X8"/>
<dbReference type="Gene3D" id="3.40.50.12780">
    <property type="entry name" value="N-terminal domain of ligase-like"/>
    <property type="match status" value="1"/>
</dbReference>
<feature type="domain" description="AMP-dependent synthetase/ligase" evidence="1">
    <location>
        <begin position="14"/>
        <end position="379"/>
    </location>
</feature>
<dbReference type="InterPro" id="IPR020845">
    <property type="entry name" value="AMP-binding_CS"/>
</dbReference>
<dbReference type="Proteomes" id="UP000317078">
    <property type="component" value="Unassembled WGS sequence"/>
</dbReference>
<dbReference type="GO" id="GO:0031177">
    <property type="term" value="F:phosphopantetheine binding"/>
    <property type="evidence" value="ECO:0007669"/>
    <property type="project" value="TreeGrafter"/>
</dbReference>
<dbReference type="SUPFAM" id="SSF56801">
    <property type="entry name" value="Acetyl-CoA synthetase-like"/>
    <property type="match status" value="1"/>
</dbReference>
<sequence>MLLPERRLHALFHAAREAFPERPALRARGEELSYAALAGRASAIASVLAAAAGGGAPGRCALLGGKACGTYAGLLGILEAGACYVPLNPRFPPARSLAMLAAAEVRALVVAEDAQDLARGLLAGVPAGLDVVLAGAAALPAWCADLPRHRFHAEPPPGPPGPDVPAGEDAYLLFTSGSTGAPKGIAISHASAVAYVEGVRARYAPAETDRFSQVFDLTFDLSVHDMFVCWAAGACLYPLPATGGLGIGTFIRKNAISFWFSVPSTAAAMAGRGELAPGALPSLRWSLFCGEALPARLAAAWALAAPGSVVENLYGPTEATIAFTAFRVPSGFREEGIVPIGHPLPGQRVAVVDEAGVALPPGRVGELCLGGSQVAAGYWRRPDLTAERFRAPLFPPGEEGAGDAGTRWYRTGDLAVMTPGEGLVFRGRADRQVKIRGYRVEMQEVEDALRAAGGLDLAAVLPWPPGDAAAAVVGFVPRGVPLERILLGCRARLPDYMVPSRLVEVADWPLNANGKTDYGALRALMVETVDA</sequence>